<evidence type="ECO:0000256" key="2">
    <source>
        <dbReference type="ARBA" id="ARBA00022598"/>
    </source>
</evidence>
<dbReference type="GO" id="GO:0004814">
    <property type="term" value="F:arginine-tRNA ligase activity"/>
    <property type="evidence" value="ECO:0007669"/>
    <property type="project" value="UniProtKB-UniRule"/>
</dbReference>
<keyword evidence="8" id="KW-0963">Cytoplasm</keyword>
<dbReference type="SMART" id="SM01016">
    <property type="entry name" value="Arg_tRNA_synt_N"/>
    <property type="match status" value="1"/>
</dbReference>
<dbReference type="InterPro" id="IPR005148">
    <property type="entry name" value="Arg-tRNA-synth_N"/>
</dbReference>
<dbReference type="Proteomes" id="UP000234857">
    <property type="component" value="Unassembled WGS sequence"/>
</dbReference>
<dbReference type="Gene3D" id="1.10.730.10">
    <property type="entry name" value="Isoleucyl-tRNA Synthetase, Domain 1"/>
    <property type="match status" value="1"/>
</dbReference>
<evidence type="ECO:0000256" key="3">
    <source>
        <dbReference type="ARBA" id="ARBA00022741"/>
    </source>
</evidence>
<feature type="domain" description="Arginyl tRNA synthetase N-terminal" evidence="11">
    <location>
        <begin position="6"/>
        <end position="84"/>
    </location>
</feature>
<evidence type="ECO:0000259" key="10">
    <source>
        <dbReference type="SMART" id="SM00836"/>
    </source>
</evidence>
<dbReference type="GO" id="GO:0005524">
    <property type="term" value="F:ATP binding"/>
    <property type="evidence" value="ECO:0007669"/>
    <property type="project" value="UniProtKB-UniRule"/>
</dbReference>
<dbReference type="PANTHER" id="PTHR11956:SF5">
    <property type="entry name" value="ARGININE--TRNA LIGASE, CYTOPLASMIC"/>
    <property type="match status" value="1"/>
</dbReference>
<keyword evidence="4 8" id="KW-0067">ATP-binding</keyword>
<reference evidence="12 13" key="1">
    <citation type="submission" date="2017-11" db="EMBL/GenBank/DDBJ databases">
        <title>Genome-resolved metagenomics identifies genetic mobility, metabolic interactions, and unexpected diversity in perchlorate-reducing communities.</title>
        <authorList>
            <person name="Barnum T.P."/>
            <person name="Figueroa I.A."/>
            <person name="Carlstrom C.I."/>
            <person name="Lucas L.N."/>
            <person name="Engelbrektson A.L."/>
            <person name="Coates J.D."/>
        </authorList>
    </citation>
    <scope>NUCLEOTIDE SEQUENCE [LARGE SCALE GENOMIC DNA]</scope>
    <source>
        <strain evidence="12">BM706</strain>
    </source>
</reference>
<dbReference type="Pfam" id="PF00750">
    <property type="entry name" value="tRNA-synt_1d"/>
    <property type="match status" value="1"/>
</dbReference>
<feature type="short sequence motif" description="'HIGH' region" evidence="8">
    <location>
        <begin position="118"/>
        <end position="128"/>
    </location>
</feature>
<dbReference type="Pfam" id="PF03485">
    <property type="entry name" value="Arg_tRNA_synt_N"/>
    <property type="match status" value="1"/>
</dbReference>
<dbReference type="GO" id="GO:0005737">
    <property type="term" value="C:cytoplasm"/>
    <property type="evidence" value="ECO:0007669"/>
    <property type="project" value="UniProtKB-SubCell"/>
</dbReference>
<evidence type="ECO:0000256" key="6">
    <source>
        <dbReference type="ARBA" id="ARBA00023146"/>
    </source>
</evidence>
<keyword evidence="3 8" id="KW-0547">Nucleotide-binding</keyword>
<dbReference type="FunFam" id="3.40.50.620:FF:000116">
    <property type="entry name" value="Arginine--tRNA ligase"/>
    <property type="match status" value="1"/>
</dbReference>
<dbReference type="SUPFAM" id="SSF55190">
    <property type="entry name" value="Arginyl-tRNA synthetase (ArgRS), N-terminal 'additional' domain"/>
    <property type="match status" value="1"/>
</dbReference>
<dbReference type="Gene3D" id="3.40.50.620">
    <property type="entry name" value="HUPs"/>
    <property type="match status" value="1"/>
</dbReference>
<dbReference type="SUPFAM" id="SSF52374">
    <property type="entry name" value="Nucleotidylyl transferase"/>
    <property type="match status" value="1"/>
</dbReference>
<evidence type="ECO:0000256" key="9">
    <source>
        <dbReference type="RuleBase" id="RU363038"/>
    </source>
</evidence>
<feature type="domain" description="DALR anticodon binding" evidence="10">
    <location>
        <begin position="444"/>
        <end position="558"/>
    </location>
</feature>
<dbReference type="Pfam" id="PF05746">
    <property type="entry name" value="DALR_1"/>
    <property type="match status" value="1"/>
</dbReference>
<comment type="catalytic activity">
    <reaction evidence="7 8">
        <text>tRNA(Arg) + L-arginine + ATP = L-arginyl-tRNA(Arg) + AMP + diphosphate</text>
        <dbReference type="Rhea" id="RHEA:20301"/>
        <dbReference type="Rhea" id="RHEA-COMP:9658"/>
        <dbReference type="Rhea" id="RHEA-COMP:9673"/>
        <dbReference type="ChEBI" id="CHEBI:30616"/>
        <dbReference type="ChEBI" id="CHEBI:32682"/>
        <dbReference type="ChEBI" id="CHEBI:33019"/>
        <dbReference type="ChEBI" id="CHEBI:78442"/>
        <dbReference type="ChEBI" id="CHEBI:78513"/>
        <dbReference type="ChEBI" id="CHEBI:456215"/>
        <dbReference type="EC" id="6.1.1.19"/>
    </reaction>
</comment>
<dbReference type="PRINTS" id="PR01038">
    <property type="entry name" value="TRNASYNTHARG"/>
</dbReference>
<sequence>MEFVMNIIIEKLENIVKDTFDVKHAIVKKQKDRSFGDLSVILFPVSKQLGKNVKELSDTLIPIVEKIEGVDKAQFVKGYVNVFIKDDYLLSSLWNTCQDQTCEKQSKDKRIVIDYSSPNIAKPFSIGHLRSTIIGNIIANIHDFLGYDVVRVNHLGDWGTQFGKVLVAIEKWGDWKVIEQQPVRRLLDLYVKFHDEAEKDPSLEDKAREKFARLEEGDSELIEIWKKLVDISVENIKRVYERLNVHFDKYLGESFYEPMMENAMKRLEKKGLVVESQGAQVVDLGEKIPPCILKKQDGSSLYALRDIAALLYRIEEMKADSIFYVVGSEQSLHFKQLFQVIEKLEKKYKEVPEHLGFGLYRFKDIKMSTRKGHVIFLEDVLNDSVDKAKEIMKDRDMGDNIDDIAEMIGIGAVIFNDISSDRIKDVDFDWERILDFNGETSPYIQYTAVRIKSAIRKANIDISKIDSIPFIKEEYLEALKVCEKFTASLERAAEKRQPYILANYLIEICGAFNNFYNKHKIIQDDEKNTVSNLMFIKLILDIIEKGMSILGIRIPEKM</sequence>
<proteinExistence type="inferred from homology"/>
<dbReference type="SUPFAM" id="SSF47323">
    <property type="entry name" value="Anticodon-binding domain of a subclass of class I aminoacyl-tRNA synthetases"/>
    <property type="match status" value="1"/>
</dbReference>
<dbReference type="HAMAP" id="MF_00123">
    <property type="entry name" value="Arg_tRNA_synth"/>
    <property type="match status" value="1"/>
</dbReference>
<dbReference type="GO" id="GO:0006420">
    <property type="term" value="P:arginyl-tRNA aminoacylation"/>
    <property type="evidence" value="ECO:0007669"/>
    <property type="project" value="UniProtKB-UniRule"/>
</dbReference>
<dbReference type="CDD" id="cd00671">
    <property type="entry name" value="ArgRS_core"/>
    <property type="match status" value="1"/>
</dbReference>
<accession>A0A2N5ZH69</accession>
<keyword evidence="5 8" id="KW-0648">Protein biosynthesis</keyword>
<comment type="subcellular location">
    <subcellularLocation>
        <location evidence="8">Cytoplasm</location>
    </subcellularLocation>
</comment>
<dbReference type="SMART" id="SM00836">
    <property type="entry name" value="DALR_1"/>
    <property type="match status" value="1"/>
</dbReference>
<evidence type="ECO:0000256" key="8">
    <source>
        <dbReference type="HAMAP-Rule" id="MF_00123"/>
    </source>
</evidence>
<dbReference type="AlphaFoldDB" id="A0A2N5ZH69"/>
<dbReference type="InterPro" id="IPR009080">
    <property type="entry name" value="tRNAsynth_Ia_anticodon-bd"/>
</dbReference>
<evidence type="ECO:0000259" key="11">
    <source>
        <dbReference type="SMART" id="SM01016"/>
    </source>
</evidence>
<evidence type="ECO:0000256" key="4">
    <source>
        <dbReference type="ARBA" id="ARBA00022840"/>
    </source>
</evidence>
<comment type="caution">
    <text evidence="12">The sequence shown here is derived from an EMBL/GenBank/DDBJ whole genome shotgun (WGS) entry which is preliminary data.</text>
</comment>
<keyword evidence="6 8" id="KW-0030">Aminoacyl-tRNA synthetase</keyword>
<dbReference type="InterPro" id="IPR036695">
    <property type="entry name" value="Arg-tRNA-synth_N_sf"/>
</dbReference>
<dbReference type="Gene3D" id="3.30.1360.70">
    <property type="entry name" value="Arginyl tRNA synthetase N-terminal domain"/>
    <property type="match status" value="1"/>
</dbReference>
<dbReference type="PANTHER" id="PTHR11956">
    <property type="entry name" value="ARGINYL-TRNA SYNTHETASE"/>
    <property type="match status" value="1"/>
</dbReference>
<dbReference type="EMBL" id="PKTG01000074">
    <property type="protein sequence ID" value="PLX18048.1"/>
    <property type="molecule type" value="Genomic_DNA"/>
</dbReference>
<evidence type="ECO:0000256" key="5">
    <source>
        <dbReference type="ARBA" id="ARBA00022917"/>
    </source>
</evidence>
<dbReference type="NCBIfam" id="TIGR00456">
    <property type="entry name" value="argS"/>
    <property type="match status" value="1"/>
</dbReference>
<evidence type="ECO:0000313" key="13">
    <source>
        <dbReference type="Proteomes" id="UP000234857"/>
    </source>
</evidence>
<name>A0A2N5ZH69_MUIH1</name>
<dbReference type="EC" id="6.1.1.19" evidence="8"/>
<comment type="similarity">
    <text evidence="1 8 9">Belongs to the class-I aminoacyl-tRNA synthetase family.</text>
</comment>
<comment type="subunit">
    <text evidence="8">Monomer.</text>
</comment>
<dbReference type="InterPro" id="IPR001278">
    <property type="entry name" value="Arg-tRNA-ligase"/>
</dbReference>
<dbReference type="InterPro" id="IPR008909">
    <property type="entry name" value="DALR_anticod-bd"/>
</dbReference>
<protein>
    <recommendedName>
        <fullName evidence="8">Arginine--tRNA ligase</fullName>
        <ecNumber evidence="8">6.1.1.19</ecNumber>
    </recommendedName>
    <alternativeName>
        <fullName evidence="8">Arginyl-tRNA synthetase</fullName>
        <shortName evidence="8">ArgRS</shortName>
    </alternativeName>
</protein>
<evidence type="ECO:0000256" key="1">
    <source>
        <dbReference type="ARBA" id="ARBA00005594"/>
    </source>
</evidence>
<evidence type="ECO:0000313" key="12">
    <source>
        <dbReference type="EMBL" id="PLX18048.1"/>
    </source>
</evidence>
<dbReference type="InterPro" id="IPR035684">
    <property type="entry name" value="ArgRS_core"/>
</dbReference>
<organism evidence="12 13">
    <name type="scientific">Muiribacterium halophilum</name>
    <dbReference type="NCBI Taxonomy" id="2053465"/>
    <lineage>
        <taxon>Bacteria</taxon>
        <taxon>Candidatus Muiribacteriota</taxon>
        <taxon>Candidatus Muiribacteriia</taxon>
        <taxon>Candidatus Muiribacteriales</taxon>
        <taxon>Candidatus Muiribacteriaceae</taxon>
        <taxon>Candidatus Muiribacterium</taxon>
    </lineage>
</organism>
<evidence type="ECO:0000256" key="7">
    <source>
        <dbReference type="ARBA" id="ARBA00049339"/>
    </source>
</evidence>
<keyword evidence="2 8" id="KW-0436">Ligase</keyword>
<dbReference type="InterPro" id="IPR014729">
    <property type="entry name" value="Rossmann-like_a/b/a_fold"/>
</dbReference>
<gene>
    <name evidence="8" type="primary">argS</name>
    <name evidence="12" type="ORF">C0601_05810</name>
</gene>